<sequence length="399" mass="44201">MFQNFYMLCAVFDRLQKRKNPEPAEVEEGGLAQETQGVDAAKLRPVAGSGRRQVYVELVKHPVHAWAAPAAAPVVPTQGADLNEEVRASKKPKLQPLAGLEEQEELVHEDANDQQDDEEDRLSDKGKAKLLETDAGLPLEAAHPRPRPHPHQPSVEETNVHNDLFGRAEDDTFSLASRHAGHNLFGCLALKEKNPKTGKLTTVFGTVEDDDTVRYNHVVDETDTADDKDYFDALNIMSPGLRSRRRSISRTSPPRQHSREHTPQDEAPRRVRMPLMHGMLPPSSSLPHASLPLHALSPAIESGLHDSSDEFGIQRAEKKHLYNKSREARTQRGQCELPGDEEKDTEEEDAEEDALFYAAEGLEGQRNTKKTVAVDMSALKVKKKQAGASNGRDGAARGR</sequence>
<organism evidence="2 3">
    <name type="scientific">Mycena maculata</name>
    <dbReference type="NCBI Taxonomy" id="230809"/>
    <lineage>
        <taxon>Eukaryota</taxon>
        <taxon>Fungi</taxon>
        <taxon>Dikarya</taxon>
        <taxon>Basidiomycota</taxon>
        <taxon>Agaricomycotina</taxon>
        <taxon>Agaricomycetes</taxon>
        <taxon>Agaricomycetidae</taxon>
        <taxon>Agaricales</taxon>
        <taxon>Marasmiineae</taxon>
        <taxon>Mycenaceae</taxon>
        <taxon>Mycena</taxon>
    </lineage>
</organism>
<accession>A0AAD7IUF3</accession>
<name>A0AAD7IUF3_9AGAR</name>
<comment type="caution">
    <text evidence="2">The sequence shown here is derived from an EMBL/GenBank/DDBJ whole genome shotgun (WGS) entry which is preliminary data.</text>
</comment>
<gene>
    <name evidence="2" type="ORF">DFH07DRAFT_961927</name>
</gene>
<feature type="compositionally biased region" description="Basic and acidic residues" evidence="1">
    <location>
        <begin position="257"/>
        <end position="269"/>
    </location>
</feature>
<feature type="compositionally biased region" description="Acidic residues" evidence="1">
    <location>
        <begin position="112"/>
        <end position="121"/>
    </location>
</feature>
<evidence type="ECO:0000256" key="1">
    <source>
        <dbReference type="SAM" id="MobiDB-lite"/>
    </source>
</evidence>
<feature type="region of interest" description="Disordered" evidence="1">
    <location>
        <begin position="380"/>
        <end position="399"/>
    </location>
</feature>
<feature type="region of interest" description="Disordered" evidence="1">
    <location>
        <begin position="137"/>
        <end position="157"/>
    </location>
</feature>
<evidence type="ECO:0000313" key="3">
    <source>
        <dbReference type="Proteomes" id="UP001215280"/>
    </source>
</evidence>
<dbReference type="EMBL" id="JARJLG010000087">
    <property type="protein sequence ID" value="KAJ7749083.1"/>
    <property type="molecule type" value="Genomic_DNA"/>
</dbReference>
<feature type="compositionally biased region" description="Acidic residues" evidence="1">
    <location>
        <begin position="338"/>
        <end position="352"/>
    </location>
</feature>
<protein>
    <submittedName>
        <fullName evidence="2">Uncharacterized protein</fullName>
    </submittedName>
</protein>
<reference evidence="2" key="1">
    <citation type="submission" date="2023-03" db="EMBL/GenBank/DDBJ databases">
        <title>Massive genome expansion in bonnet fungi (Mycena s.s.) driven by repeated elements and novel gene families across ecological guilds.</title>
        <authorList>
            <consortium name="Lawrence Berkeley National Laboratory"/>
            <person name="Harder C.B."/>
            <person name="Miyauchi S."/>
            <person name="Viragh M."/>
            <person name="Kuo A."/>
            <person name="Thoen E."/>
            <person name="Andreopoulos B."/>
            <person name="Lu D."/>
            <person name="Skrede I."/>
            <person name="Drula E."/>
            <person name="Henrissat B."/>
            <person name="Morin E."/>
            <person name="Kohler A."/>
            <person name="Barry K."/>
            <person name="LaButti K."/>
            <person name="Morin E."/>
            <person name="Salamov A."/>
            <person name="Lipzen A."/>
            <person name="Mereny Z."/>
            <person name="Hegedus B."/>
            <person name="Baldrian P."/>
            <person name="Stursova M."/>
            <person name="Weitz H."/>
            <person name="Taylor A."/>
            <person name="Grigoriev I.V."/>
            <person name="Nagy L.G."/>
            <person name="Martin F."/>
            <person name="Kauserud H."/>
        </authorList>
    </citation>
    <scope>NUCLEOTIDE SEQUENCE</scope>
    <source>
        <strain evidence="2">CBHHK188m</strain>
    </source>
</reference>
<proteinExistence type="predicted"/>
<dbReference type="AlphaFoldDB" id="A0AAD7IUF3"/>
<evidence type="ECO:0000313" key="2">
    <source>
        <dbReference type="EMBL" id="KAJ7749083.1"/>
    </source>
</evidence>
<feature type="region of interest" description="Disordered" evidence="1">
    <location>
        <begin position="242"/>
        <end position="270"/>
    </location>
</feature>
<keyword evidence="3" id="KW-1185">Reference proteome</keyword>
<dbReference type="Proteomes" id="UP001215280">
    <property type="component" value="Unassembled WGS sequence"/>
</dbReference>
<feature type="region of interest" description="Disordered" evidence="1">
    <location>
        <begin position="87"/>
        <end position="122"/>
    </location>
</feature>
<feature type="region of interest" description="Disordered" evidence="1">
    <location>
        <begin position="322"/>
        <end position="352"/>
    </location>
</feature>